<evidence type="ECO:0000259" key="2">
    <source>
        <dbReference type="PROSITE" id="PS50943"/>
    </source>
</evidence>
<dbReference type="SMART" id="SM00530">
    <property type="entry name" value="HTH_XRE"/>
    <property type="match status" value="1"/>
</dbReference>
<evidence type="ECO:0000313" key="4">
    <source>
        <dbReference type="Proteomes" id="UP000178098"/>
    </source>
</evidence>
<comment type="caution">
    <text evidence="3">The sequence shown here is derived from an EMBL/GenBank/DDBJ whole genome shotgun (WGS) entry which is preliminary data.</text>
</comment>
<dbReference type="CDD" id="cd00093">
    <property type="entry name" value="HTH_XRE"/>
    <property type="match status" value="1"/>
</dbReference>
<protein>
    <recommendedName>
        <fullName evidence="2">HTH cro/C1-type domain-containing protein</fullName>
    </recommendedName>
</protein>
<dbReference type="GO" id="GO:0003677">
    <property type="term" value="F:DNA binding"/>
    <property type="evidence" value="ECO:0007669"/>
    <property type="project" value="UniProtKB-KW"/>
</dbReference>
<dbReference type="SUPFAM" id="SSF47413">
    <property type="entry name" value="lambda repressor-like DNA-binding domains"/>
    <property type="match status" value="1"/>
</dbReference>
<organism evidence="3 4">
    <name type="scientific">Candidatus Roizmanbacteria bacterium RIFCSPHIGHO2_02_FULL_43_11</name>
    <dbReference type="NCBI Taxonomy" id="1802043"/>
    <lineage>
        <taxon>Bacteria</taxon>
        <taxon>Candidatus Roizmaniibacteriota</taxon>
    </lineage>
</organism>
<sequence length="70" mass="8088">MRSNAKLPKALGKRIQKRRKELKLTQEDLAEKVDISRAYVGYIEQGRNTPSLEVLQKIAKALKKSLNEFF</sequence>
<evidence type="ECO:0000256" key="1">
    <source>
        <dbReference type="ARBA" id="ARBA00023125"/>
    </source>
</evidence>
<dbReference type="Pfam" id="PF01381">
    <property type="entry name" value="HTH_3"/>
    <property type="match status" value="1"/>
</dbReference>
<proteinExistence type="predicted"/>
<name>A0A1F7HH87_9BACT</name>
<reference evidence="3 4" key="1">
    <citation type="journal article" date="2016" name="Nat. Commun.">
        <title>Thousands of microbial genomes shed light on interconnected biogeochemical processes in an aquifer system.</title>
        <authorList>
            <person name="Anantharaman K."/>
            <person name="Brown C.T."/>
            <person name="Hug L.A."/>
            <person name="Sharon I."/>
            <person name="Castelle C.J."/>
            <person name="Probst A.J."/>
            <person name="Thomas B.C."/>
            <person name="Singh A."/>
            <person name="Wilkins M.J."/>
            <person name="Karaoz U."/>
            <person name="Brodie E.L."/>
            <person name="Williams K.H."/>
            <person name="Hubbard S.S."/>
            <person name="Banfield J.F."/>
        </authorList>
    </citation>
    <scope>NUCLEOTIDE SEQUENCE [LARGE SCALE GENOMIC DNA]</scope>
</reference>
<dbReference type="AlphaFoldDB" id="A0A1F7HH87"/>
<dbReference type="EMBL" id="MFZT01000034">
    <property type="protein sequence ID" value="OGK30132.1"/>
    <property type="molecule type" value="Genomic_DNA"/>
</dbReference>
<dbReference type="PANTHER" id="PTHR46558:SF4">
    <property type="entry name" value="DNA-BIDING PHAGE PROTEIN"/>
    <property type="match status" value="1"/>
</dbReference>
<keyword evidence="1" id="KW-0238">DNA-binding</keyword>
<dbReference type="InterPro" id="IPR010982">
    <property type="entry name" value="Lambda_DNA-bd_dom_sf"/>
</dbReference>
<dbReference type="Proteomes" id="UP000178098">
    <property type="component" value="Unassembled WGS sequence"/>
</dbReference>
<feature type="domain" description="HTH cro/C1-type" evidence="2">
    <location>
        <begin position="15"/>
        <end position="69"/>
    </location>
</feature>
<evidence type="ECO:0000313" key="3">
    <source>
        <dbReference type="EMBL" id="OGK30132.1"/>
    </source>
</evidence>
<dbReference type="Gene3D" id="1.10.260.40">
    <property type="entry name" value="lambda repressor-like DNA-binding domains"/>
    <property type="match status" value="1"/>
</dbReference>
<dbReference type="PANTHER" id="PTHR46558">
    <property type="entry name" value="TRACRIPTIONAL REGULATORY PROTEIN-RELATED-RELATED"/>
    <property type="match status" value="1"/>
</dbReference>
<accession>A0A1F7HH87</accession>
<gene>
    <name evidence="3" type="ORF">A3D08_00340</name>
</gene>
<dbReference type="InterPro" id="IPR001387">
    <property type="entry name" value="Cro/C1-type_HTH"/>
</dbReference>
<dbReference type="PROSITE" id="PS50943">
    <property type="entry name" value="HTH_CROC1"/>
    <property type="match status" value="1"/>
</dbReference>